<evidence type="ECO:0000256" key="12">
    <source>
        <dbReference type="ARBA" id="ARBA00023065"/>
    </source>
</evidence>
<keyword evidence="10 16" id="KW-0520">NAD</keyword>
<comment type="subunit">
    <text evidence="16">Composed of six subunits; NqrA, NqrB, NqrC, NqrD, NqrE and NqrF.</text>
</comment>
<evidence type="ECO:0000256" key="13">
    <source>
        <dbReference type="ARBA" id="ARBA00023075"/>
    </source>
</evidence>
<evidence type="ECO:0000256" key="5">
    <source>
        <dbReference type="ARBA" id="ARBA00022630"/>
    </source>
</evidence>
<dbReference type="RefSeq" id="WP_145374309.1">
    <property type="nucleotide sequence ID" value="NZ_CP036276.1"/>
</dbReference>
<dbReference type="GO" id="GO:0010181">
    <property type="term" value="F:FMN binding"/>
    <property type="evidence" value="ECO:0007669"/>
    <property type="project" value="InterPro"/>
</dbReference>
<comment type="catalytic activity">
    <reaction evidence="16">
        <text>a ubiquinone + n Na(+)(in) + NADH + H(+) = a ubiquinol + n Na(+)(out) + NAD(+)</text>
        <dbReference type="Rhea" id="RHEA:47748"/>
        <dbReference type="Rhea" id="RHEA-COMP:9565"/>
        <dbReference type="Rhea" id="RHEA-COMP:9566"/>
        <dbReference type="ChEBI" id="CHEBI:15378"/>
        <dbReference type="ChEBI" id="CHEBI:16389"/>
        <dbReference type="ChEBI" id="CHEBI:17976"/>
        <dbReference type="ChEBI" id="CHEBI:29101"/>
        <dbReference type="ChEBI" id="CHEBI:57540"/>
        <dbReference type="ChEBI" id="CHEBI:57945"/>
        <dbReference type="EC" id="7.2.1.1"/>
    </reaction>
</comment>
<keyword evidence="1 16" id="KW-0813">Transport</keyword>
<dbReference type="EMBL" id="CP036276">
    <property type="protein sequence ID" value="QDU42235.1"/>
    <property type="molecule type" value="Genomic_DNA"/>
</dbReference>
<evidence type="ECO:0000256" key="4">
    <source>
        <dbReference type="ARBA" id="ARBA00022553"/>
    </source>
</evidence>
<keyword evidence="9 16" id="KW-1133">Transmembrane helix</keyword>
<evidence type="ECO:0000256" key="15">
    <source>
        <dbReference type="ARBA" id="ARBA00023201"/>
    </source>
</evidence>
<dbReference type="KEGG" id="sdyn:Mal52_06900"/>
<evidence type="ECO:0000256" key="9">
    <source>
        <dbReference type="ARBA" id="ARBA00022989"/>
    </source>
</evidence>
<feature type="transmembrane region" description="Helical" evidence="16">
    <location>
        <begin position="262"/>
        <end position="279"/>
    </location>
</feature>
<comment type="subcellular location">
    <subcellularLocation>
        <location evidence="16">Cell membrane</location>
        <topology evidence="16">Multi-pass membrane protein</topology>
    </subcellularLocation>
</comment>
<comment type="cofactor">
    <cofactor evidence="16 17">
        <name>FMN</name>
        <dbReference type="ChEBI" id="CHEBI:58210"/>
    </cofactor>
</comment>
<dbReference type="GO" id="GO:0055085">
    <property type="term" value="P:transmembrane transport"/>
    <property type="evidence" value="ECO:0007669"/>
    <property type="project" value="InterPro"/>
</dbReference>
<feature type="transmembrane region" description="Helical" evidence="16">
    <location>
        <begin position="286"/>
        <end position="304"/>
    </location>
</feature>
<dbReference type="Proteomes" id="UP000319383">
    <property type="component" value="Chromosome"/>
</dbReference>
<evidence type="ECO:0000256" key="17">
    <source>
        <dbReference type="PIRSR" id="PIRSR016055-50"/>
    </source>
</evidence>
<keyword evidence="2 16" id="KW-1003">Cell membrane</keyword>
<keyword evidence="3" id="KW-0997">Cell inner membrane</keyword>
<dbReference type="PANTHER" id="PTHR30578">
    <property type="entry name" value="ELECTRON TRANSPORT COMPLEX PROTEIN RNFD"/>
    <property type="match status" value="1"/>
</dbReference>
<dbReference type="GO" id="GO:0016655">
    <property type="term" value="F:oxidoreductase activity, acting on NAD(P)H, quinone or similar compound as acceptor"/>
    <property type="evidence" value="ECO:0007669"/>
    <property type="project" value="UniProtKB-UniRule"/>
</dbReference>
<feature type="modified residue" description="FMN phosphoryl threonine" evidence="16 17">
    <location>
        <position position="230"/>
    </location>
</feature>
<dbReference type="AlphaFoldDB" id="A0A517ZID3"/>
<dbReference type="GO" id="GO:0022904">
    <property type="term" value="P:respiratory electron transport chain"/>
    <property type="evidence" value="ECO:0007669"/>
    <property type="project" value="InterPro"/>
</dbReference>
<keyword evidence="14 16" id="KW-0472">Membrane</keyword>
<keyword evidence="12 16" id="KW-0406">Ion transport</keyword>
<keyword evidence="6 16" id="KW-0288">FMN</keyword>
<keyword evidence="5 16" id="KW-0285">Flavoprotein</keyword>
<evidence type="ECO:0000256" key="3">
    <source>
        <dbReference type="ARBA" id="ARBA00022519"/>
    </source>
</evidence>
<evidence type="ECO:0000256" key="11">
    <source>
        <dbReference type="ARBA" id="ARBA00023053"/>
    </source>
</evidence>
<keyword evidence="15 16" id="KW-0739">Sodium transport</keyword>
<dbReference type="PIRSF" id="PIRSF016055">
    <property type="entry name" value="NADH-UbQ_OxRdtase_B_su"/>
    <property type="match status" value="1"/>
</dbReference>
<dbReference type="PANTHER" id="PTHR30578:SF1">
    <property type="entry name" value="NA(+)-TRANSLOCATING NADH-QUINONE REDUCTASE SUBUNIT B"/>
    <property type="match status" value="1"/>
</dbReference>
<comment type="function">
    <text evidence="16">NQR complex catalyzes the reduction of ubiquinone-1 to ubiquinol by two successive reactions, coupled with the transport of Na(+) ions from the cytoplasm to the periplasm. NqrA to NqrE are probably involved in the second step, the conversion of ubisemiquinone to ubiquinol.</text>
</comment>
<keyword evidence="7 16" id="KW-0812">Transmembrane</keyword>
<evidence type="ECO:0000313" key="19">
    <source>
        <dbReference type="Proteomes" id="UP000319383"/>
    </source>
</evidence>
<dbReference type="NCBIfam" id="NF003756">
    <property type="entry name" value="PRK05349.1"/>
    <property type="match status" value="1"/>
</dbReference>
<name>A0A517ZID3_9PLAN</name>
<feature type="transmembrane region" description="Helical" evidence="16">
    <location>
        <begin position="57"/>
        <end position="74"/>
    </location>
</feature>
<evidence type="ECO:0000256" key="14">
    <source>
        <dbReference type="ARBA" id="ARBA00023136"/>
    </source>
</evidence>
<protein>
    <recommendedName>
        <fullName evidence="16">Na(+)-translocating NADH-quinone reductase subunit B</fullName>
        <shortName evidence="16">Na(+)-NQR subunit B</shortName>
        <shortName evidence="16">Na(+)-translocating NQR subunit B</shortName>
        <ecNumber evidence="16">7.2.1.1</ecNumber>
    </recommendedName>
    <alternativeName>
        <fullName evidence="16">NQR complex subunit B</fullName>
    </alternativeName>
    <alternativeName>
        <fullName evidence="16">NQR-1 subunit B</fullName>
    </alternativeName>
</protein>
<organism evidence="18 19">
    <name type="scientific">Symmachiella dynata</name>
    <dbReference type="NCBI Taxonomy" id="2527995"/>
    <lineage>
        <taxon>Bacteria</taxon>
        <taxon>Pseudomonadati</taxon>
        <taxon>Planctomycetota</taxon>
        <taxon>Planctomycetia</taxon>
        <taxon>Planctomycetales</taxon>
        <taxon>Planctomycetaceae</taxon>
        <taxon>Symmachiella</taxon>
    </lineage>
</organism>
<dbReference type="GO" id="GO:0005886">
    <property type="term" value="C:plasma membrane"/>
    <property type="evidence" value="ECO:0007669"/>
    <property type="project" value="UniProtKB-SubCell"/>
</dbReference>
<sequence precursor="true">MKPLRRFLDRLHPLFDKGGKFEKWFPLYEAADTFLYTPGEVTHGRTHVRDGMDLKRMLGTVAFALVPCMLMAMYNTGYQANAYMMQQGIESTAGWRGSVIDALGVGYHPDNIIADFVHGALYFLPVLIVCFAVGGFWEMLFATVRKHEINEGFLVTGILFPLTLPPTIPLWQVAVGITFAVIFAKEVFGGTGKNFLNPALAARAFLYFAYATDMTGSTIWTAVDGFSGATPLGLVQTDGMQALNVSWSSAFLGTMQGSMGETSVLCCLVGAAILVATGVGSWRIMLSVLVSSLVFSTLLWAFAGEDPANKMLTMPPHWHLVVGGLAFGLVFMATDPVSASMTETGKYIYGALIGFMTILIRVLNPAFPEGIMLAILFGNVFAPLIDFCVVQLTIKRRALRHAA</sequence>
<comment type="similarity">
    <text evidence="16">Belongs to the NqrB/RnfD family.</text>
</comment>
<feature type="transmembrane region" description="Helical" evidence="16">
    <location>
        <begin position="316"/>
        <end position="334"/>
    </location>
</feature>
<feature type="transmembrane region" description="Helical" evidence="16">
    <location>
        <begin position="116"/>
        <end position="137"/>
    </location>
</feature>
<keyword evidence="13 16" id="KW-0830">Ubiquinone</keyword>
<feature type="transmembrane region" description="Helical" evidence="16">
    <location>
        <begin position="149"/>
        <end position="164"/>
    </location>
</feature>
<dbReference type="NCBIfam" id="TIGR01937">
    <property type="entry name" value="nqrB"/>
    <property type="match status" value="1"/>
</dbReference>
<keyword evidence="18" id="KW-0560">Oxidoreductase</keyword>
<accession>A0A517ZID3</accession>
<dbReference type="Pfam" id="PF03116">
    <property type="entry name" value="NQR2_RnfD_RnfE"/>
    <property type="match status" value="1"/>
</dbReference>
<dbReference type="InterPro" id="IPR010966">
    <property type="entry name" value="NqrB"/>
</dbReference>
<keyword evidence="4 16" id="KW-0597">Phosphoprotein</keyword>
<evidence type="ECO:0000256" key="6">
    <source>
        <dbReference type="ARBA" id="ARBA00022643"/>
    </source>
</evidence>
<keyword evidence="11 16" id="KW-0915">Sodium</keyword>
<gene>
    <name evidence="16 18" type="primary">nqrB</name>
    <name evidence="18" type="ORF">Mal52_06900</name>
</gene>
<reference evidence="18 19" key="1">
    <citation type="submission" date="2019-02" db="EMBL/GenBank/DDBJ databases">
        <title>Deep-cultivation of Planctomycetes and their phenomic and genomic characterization uncovers novel biology.</title>
        <authorList>
            <person name="Wiegand S."/>
            <person name="Jogler M."/>
            <person name="Boedeker C."/>
            <person name="Pinto D."/>
            <person name="Vollmers J."/>
            <person name="Rivas-Marin E."/>
            <person name="Kohn T."/>
            <person name="Peeters S.H."/>
            <person name="Heuer A."/>
            <person name="Rast P."/>
            <person name="Oberbeckmann S."/>
            <person name="Bunk B."/>
            <person name="Jeske O."/>
            <person name="Meyerdierks A."/>
            <person name="Storesund J.E."/>
            <person name="Kallscheuer N."/>
            <person name="Luecker S."/>
            <person name="Lage O.M."/>
            <person name="Pohl T."/>
            <person name="Merkel B.J."/>
            <person name="Hornburger P."/>
            <person name="Mueller R.-W."/>
            <person name="Bruemmer F."/>
            <person name="Labrenz M."/>
            <person name="Spormann A.M."/>
            <person name="Op den Camp H."/>
            <person name="Overmann J."/>
            <person name="Amann R."/>
            <person name="Jetten M.S.M."/>
            <person name="Mascher T."/>
            <person name="Medema M.H."/>
            <person name="Devos D.P."/>
            <person name="Kaster A.-K."/>
            <person name="Ovreas L."/>
            <person name="Rohde M."/>
            <person name="Galperin M.Y."/>
            <person name="Jogler C."/>
        </authorList>
    </citation>
    <scope>NUCLEOTIDE SEQUENCE [LARGE SCALE GENOMIC DNA]</scope>
    <source>
        <strain evidence="18 19">Mal52</strain>
    </source>
</reference>
<evidence type="ECO:0000313" key="18">
    <source>
        <dbReference type="EMBL" id="QDU42235.1"/>
    </source>
</evidence>
<dbReference type="HAMAP" id="MF_00426">
    <property type="entry name" value="NqrB"/>
    <property type="match status" value="1"/>
</dbReference>
<evidence type="ECO:0000256" key="10">
    <source>
        <dbReference type="ARBA" id="ARBA00023027"/>
    </source>
</evidence>
<dbReference type="EC" id="7.2.1.1" evidence="16"/>
<evidence type="ECO:0000256" key="7">
    <source>
        <dbReference type="ARBA" id="ARBA00022692"/>
    </source>
</evidence>
<evidence type="ECO:0000256" key="16">
    <source>
        <dbReference type="HAMAP-Rule" id="MF_00426"/>
    </source>
</evidence>
<proteinExistence type="inferred from homology"/>
<evidence type="ECO:0000256" key="8">
    <source>
        <dbReference type="ARBA" id="ARBA00022967"/>
    </source>
</evidence>
<dbReference type="InterPro" id="IPR004338">
    <property type="entry name" value="NqrB/RnfD"/>
</dbReference>
<feature type="transmembrane region" description="Helical" evidence="16">
    <location>
        <begin position="370"/>
        <end position="394"/>
    </location>
</feature>
<keyword evidence="8 16" id="KW-1278">Translocase</keyword>
<feature type="transmembrane region" description="Helical" evidence="16">
    <location>
        <begin position="346"/>
        <end position="364"/>
    </location>
</feature>
<evidence type="ECO:0000256" key="2">
    <source>
        <dbReference type="ARBA" id="ARBA00022475"/>
    </source>
</evidence>
<evidence type="ECO:0000256" key="1">
    <source>
        <dbReference type="ARBA" id="ARBA00022448"/>
    </source>
</evidence>
<dbReference type="GO" id="GO:0006814">
    <property type="term" value="P:sodium ion transport"/>
    <property type="evidence" value="ECO:0007669"/>
    <property type="project" value="UniProtKB-UniRule"/>
</dbReference>
<keyword evidence="19" id="KW-1185">Reference proteome</keyword>